<dbReference type="Proteomes" id="UP000280346">
    <property type="component" value="Unassembled WGS sequence"/>
</dbReference>
<reference evidence="3 4" key="1">
    <citation type="submission" date="2018-12" db="EMBL/GenBank/DDBJ databases">
        <authorList>
            <person name="Yang Y."/>
        </authorList>
    </citation>
    <scope>NUCLEOTIDE SEQUENCE [LARGE SCALE GENOMIC DNA]</scope>
    <source>
        <strain evidence="3 4">GSF71</strain>
    </source>
</reference>
<evidence type="ECO:0000256" key="1">
    <source>
        <dbReference type="SAM" id="MobiDB-lite"/>
    </source>
</evidence>
<feature type="domain" description="Restriction endonuclease type IV Mrr" evidence="2">
    <location>
        <begin position="221"/>
        <end position="266"/>
    </location>
</feature>
<feature type="region of interest" description="Disordered" evidence="1">
    <location>
        <begin position="334"/>
        <end position="399"/>
    </location>
</feature>
<dbReference type="GO" id="GO:0009307">
    <property type="term" value="P:DNA restriction-modification system"/>
    <property type="evidence" value="ECO:0007669"/>
    <property type="project" value="InterPro"/>
</dbReference>
<dbReference type="Pfam" id="PF04471">
    <property type="entry name" value="Mrr_cat"/>
    <property type="match status" value="1"/>
</dbReference>
<evidence type="ECO:0000313" key="4">
    <source>
        <dbReference type="Proteomes" id="UP000280346"/>
    </source>
</evidence>
<evidence type="ECO:0000313" key="3">
    <source>
        <dbReference type="EMBL" id="RUQ75762.1"/>
    </source>
</evidence>
<comment type="caution">
    <text evidence="3">The sequence shown here is derived from an EMBL/GenBank/DDBJ whole genome shotgun (WGS) entry which is preliminary data.</text>
</comment>
<gene>
    <name evidence="3" type="ORF">EJ913_01210</name>
</gene>
<accession>A0A3S0XE78</accession>
<name>A0A3S0XE78_9PROT</name>
<feature type="compositionally biased region" description="Polar residues" evidence="1">
    <location>
        <begin position="282"/>
        <end position="296"/>
    </location>
</feature>
<protein>
    <recommendedName>
        <fullName evidence="2">Restriction endonuclease type IV Mrr domain-containing protein</fullName>
    </recommendedName>
</protein>
<dbReference type="RefSeq" id="WP_126994044.1">
    <property type="nucleotide sequence ID" value="NZ_JBNPXW010000001.1"/>
</dbReference>
<dbReference type="GO" id="GO:0004519">
    <property type="term" value="F:endonuclease activity"/>
    <property type="evidence" value="ECO:0007669"/>
    <property type="project" value="InterPro"/>
</dbReference>
<sequence length="442" mass="46313">MPPKTWMVRAGKRGAQIDRFLAAKRVAIGWADLGSLAAVADRPAMVALVRTQWPDWNAYEVGNNAGQLHRFRSEIQAGDRVISYDPEGRVYHVGSVGGGYAFEPAFDPDYPNVRPVAWIGTVPRDALTVAAKNSLGSVTTVFQVPADTAAELDALLAAPGDRAPVELAATVHARSDAGGDLAVGPASSATLVDSAAEAAAEQELFEDLEAKALEFIKDRLAKLSARDMELFVAGLLRAMGYKTRVSPVGPDRGRDIFASPDGVGLEEPQLRSRPLPEGIETRTLSSPTPSTVQQPCVTGKGGSGCQREYGSAAVRHPSAVGGGDAGPVNVLHAATRPSRSGNPAAWCRRPQHAGRGTASHPTKPAPTRTGQGPKGSSISEKGRIRQTPRNARRVGLSSSSLRRSICASGTAVTIPGDVPAVARTSPRRSRALAALPALLSTS</sequence>
<keyword evidence="4" id="KW-1185">Reference proteome</keyword>
<dbReference type="EMBL" id="RZIJ01000001">
    <property type="protein sequence ID" value="RUQ75762.1"/>
    <property type="molecule type" value="Genomic_DNA"/>
</dbReference>
<dbReference type="OrthoDB" id="9781481at2"/>
<dbReference type="InterPro" id="IPR007560">
    <property type="entry name" value="Restrct_endonuc_IV_Mrr"/>
</dbReference>
<organism evidence="3 4">
    <name type="scientific">Azospirillum doebereinerae</name>
    <dbReference type="NCBI Taxonomy" id="92933"/>
    <lineage>
        <taxon>Bacteria</taxon>
        <taxon>Pseudomonadati</taxon>
        <taxon>Pseudomonadota</taxon>
        <taxon>Alphaproteobacteria</taxon>
        <taxon>Rhodospirillales</taxon>
        <taxon>Azospirillaceae</taxon>
        <taxon>Azospirillum</taxon>
    </lineage>
</organism>
<feature type="compositionally biased region" description="Polar residues" evidence="1">
    <location>
        <begin position="368"/>
        <end position="379"/>
    </location>
</feature>
<dbReference type="GO" id="GO:0003677">
    <property type="term" value="F:DNA binding"/>
    <property type="evidence" value="ECO:0007669"/>
    <property type="project" value="InterPro"/>
</dbReference>
<feature type="region of interest" description="Disordered" evidence="1">
    <location>
        <begin position="249"/>
        <end position="311"/>
    </location>
</feature>
<evidence type="ECO:0000259" key="2">
    <source>
        <dbReference type="Pfam" id="PF04471"/>
    </source>
</evidence>
<proteinExistence type="predicted"/>
<dbReference type="AlphaFoldDB" id="A0A3S0XE78"/>